<evidence type="ECO:0000313" key="2">
    <source>
        <dbReference type="EMBL" id="EGJ51912.1"/>
    </source>
</evidence>
<dbReference type="AlphaFoldDB" id="F3YYT6"/>
<accession>F3YYT6</accession>
<dbReference type="STRING" id="690850.Desaf_3635"/>
<reference evidence="2 3" key="1">
    <citation type="journal article" date="2011" name="J. Bacteriol.">
        <title>Genome sequence of the mercury-methylating and pleomorphic Desulfovibrio africanus Strain Walvis Bay.</title>
        <authorList>
            <person name="Brown S.D."/>
            <person name="Wall J.D."/>
            <person name="Kucken A.M."/>
            <person name="Gilmour C.C."/>
            <person name="Podar M."/>
            <person name="Brandt C.C."/>
            <person name="Teshima H."/>
            <person name="Detter J.C."/>
            <person name="Han C.S."/>
            <person name="Land M.L."/>
            <person name="Lucas S."/>
            <person name="Han J."/>
            <person name="Pennacchio L."/>
            <person name="Nolan M."/>
            <person name="Pitluck S."/>
            <person name="Woyke T."/>
            <person name="Goodwin L."/>
            <person name="Palumbo A.V."/>
            <person name="Elias D.A."/>
        </authorList>
    </citation>
    <scope>NUCLEOTIDE SEQUENCE [LARGE SCALE GENOMIC DNA]</scope>
    <source>
        <strain evidence="2 3">Walvis Bay</strain>
    </source>
</reference>
<dbReference type="RefSeq" id="WP_014261524.1">
    <property type="nucleotide sequence ID" value="NC_016629.1"/>
</dbReference>
<proteinExistence type="predicted"/>
<keyword evidence="1" id="KW-0472">Membrane</keyword>
<name>F3YYT6_DESAF</name>
<gene>
    <name evidence="2" type="ORF">Desaf_3635</name>
</gene>
<keyword evidence="1" id="KW-0812">Transmembrane</keyword>
<keyword evidence="3" id="KW-1185">Reference proteome</keyword>
<protein>
    <submittedName>
        <fullName evidence="2">Uncharacterized protein</fullName>
    </submittedName>
</protein>
<dbReference type="EMBL" id="CP003221">
    <property type="protein sequence ID" value="EGJ51912.1"/>
    <property type="molecule type" value="Genomic_DNA"/>
</dbReference>
<dbReference type="KEGG" id="daf:Desaf_3635"/>
<keyword evidence="1" id="KW-1133">Transmembrane helix</keyword>
<evidence type="ECO:0000256" key="1">
    <source>
        <dbReference type="SAM" id="Phobius"/>
    </source>
</evidence>
<evidence type="ECO:0000313" key="3">
    <source>
        <dbReference type="Proteomes" id="UP000007844"/>
    </source>
</evidence>
<dbReference type="HOGENOM" id="CLU_3268954_0_0_7"/>
<organism evidence="2 3">
    <name type="scientific">Desulfocurvibacter africanus subsp. africanus str. Walvis Bay</name>
    <dbReference type="NCBI Taxonomy" id="690850"/>
    <lineage>
        <taxon>Bacteria</taxon>
        <taxon>Pseudomonadati</taxon>
        <taxon>Thermodesulfobacteriota</taxon>
        <taxon>Desulfovibrionia</taxon>
        <taxon>Desulfovibrionales</taxon>
        <taxon>Desulfovibrionaceae</taxon>
        <taxon>Desulfocurvibacter</taxon>
    </lineage>
</organism>
<feature type="transmembrane region" description="Helical" evidence="1">
    <location>
        <begin position="20"/>
        <end position="40"/>
    </location>
</feature>
<sequence>MHDKVLMKLEHKPEPGYPTAFWVTLGVAVAYLVTIFVLTAS</sequence>
<dbReference type="Proteomes" id="UP000007844">
    <property type="component" value="Chromosome"/>
</dbReference>